<accession>A0AAW0IRE0</accession>
<dbReference type="InterPro" id="IPR017853">
    <property type="entry name" value="GH"/>
</dbReference>
<evidence type="ECO:0000256" key="2">
    <source>
        <dbReference type="RuleBase" id="RU003690"/>
    </source>
</evidence>
<keyword evidence="5" id="KW-1185">Reference proteome</keyword>
<dbReference type="EMBL" id="PKMF04000904">
    <property type="protein sequence ID" value="KAK7817043.1"/>
    <property type="molecule type" value="Genomic_DNA"/>
</dbReference>
<gene>
    <name evidence="4" type="primary">F26G_2</name>
    <name evidence="4" type="ORF">CFP56_043383</name>
</gene>
<name>A0AAW0IRE0_QUESU</name>
<evidence type="ECO:0000256" key="1">
    <source>
        <dbReference type="ARBA" id="ARBA00010838"/>
    </source>
</evidence>
<feature type="signal peptide" evidence="3">
    <location>
        <begin position="1"/>
        <end position="23"/>
    </location>
</feature>
<dbReference type="InterPro" id="IPR001360">
    <property type="entry name" value="Glyco_hydro_1"/>
</dbReference>
<reference evidence="4 5" key="1">
    <citation type="journal article" date="2018" name="Sci. Data">
        <title>The draft genome sequence of cork oak.</title>
        <authorList>
            <person name="Ramos A.M."/>
            <person name="Usie A."/>
            <person name="Barbosa P."/>
            <person name="Barros P.M."/>
            <person name="Capote T."/>
            <person name="Chaves I."/>
            <person name="Simoes F."/>
            <person name="Abreu I."/>
            <person name="Carrasquinho I."/>
            <person name="Faro C."/>
            <person name="Guimaraes J.B."/>
            <person name="Mendonca D."/>
            <person name="Nobrega F."/>
            <person name="Rodrigues L."/>
            <person name="Saibo N.J.M."/>
            <person name="Varela M.C."/>
            <person name="Egas C."/>
            <person name="Matos J."/>
            <person name="Miguel C.M."/>
            <person name="Oliveira M.M."/>
            <person name="Ricardo C.P."/>
            <person name="Goncalves S."/>
        </authorList>
    </citation>
    <scope>NUCLEOTIDE SEQUENCE [LARGE SCALE GENOMIC DNA]</scope>
    <source>
        <strain evidence="5">cv. HL8</strain>
    </source>
</reference>
<dbReference type="Proteomes" id="UP000237347">
    <property type="component" value="Unassembled WGS sequence"/>
</dbReference>
<sequence length="161" mass="17791">MGTRAPFLLCLLALAALSDSTQGATPTHYSVPFNRTIFPTGFIFGAGSAAYQQKLRIIATQMWHKTSIIEDVHLVKKIGLDSFRFSISWSRLFPKGKVSGGVNPKAVTFYNNLINELLSNGEPHQKGEIGITIVTHWFIPKDQSSSSKKAASRALDFMFGW</sequence>
<feature type="chain" id="PRO_5043855534" evidence="3">
    <location>
        <begin position="24"/>
        <end position="161"/>
    </location>
</feature>
<evidence type="ECO:0000313" key="4">
    <source>
        <dbReference type="EMBL" id="KAK7817043.1"/>
    </source>
</evidence>
<dbReference type="PANTHER" id="PTHR10353">
    <property type="entry name" value="GLYCOSYL HYDROLASE"/>
    <property type="match status" value="1"/>
</dbReference>
<proteinExistence type="inferred from homology"/>
<evidence type="ECO:0000256" key="3">
    <source>
        <dbReference type="SAM" id="SignalP"/>
    </source>
</evidence>
<dbReference type="SUPFAM" id="SSF51445">
    <property type="entry name" value="(Trans)glycosidases"/>
    <property type="match status" value="1"/>
</dbReference>
<organism evidence="4 5">
    <name type="scientific">Quercus suber</name>
    <name type="common">Cork oak</name>
    <dbReference type="NCBI Taxonomy" id="58331"/>
    <lineage>
        <taxon>Eukaryota</taxon>
        <taxon>Viridiplantae</taxon>
        <taxon>Streptophyta</taxon>
        <taxon>Embryophyta</taxon>
        <taxon>Tracheophyta</taxon>
        <taxon>Spermatophyta</taxon>
        <taxon>Magnoliopsida</taxon>
        <taxon>eudicotyledons</taxon>
        <taxon>Gunneridae</taxon>
        <taxon>Pentapetalae</taxon>
        <taxon>rosids</taxon>
        <taxon>fabids</taxon>
        <taxon>Fagales</taxon>
        <taxon>Fagaceae</taxon>
        <taxon>Quercus</taxon>
    </lineage>
</organism>
<dbReference type="Gene3D" id="3.20.20.80">
    <property type="entry name" value="Glycosidases"/>
    <property type="match status" value="2"/>
</dbReference>
<dbReference type="GO" id="GO:0008422">
    <property type="term" value="F:beta-glucosidase activity"/>
    <property type="evidence" value="ECO:0007669"/>
    <property type="project" value="TreeGrafter"/>
</dbReference>
<protein>
    <submittedName>
        <fullName evidence="4">Furostanol glycoside 26-o-beta-glucosidase</fullName>
    </submittedName>
</protein>
<evidence type="ECO:0000313" key="5">
    <source>
        <dbReference type="Proteomes" id="UP000237347"/>
    </source>
</evidence>
<dbReference type="Pfam" id="PF00232">
    <property type="entry name" value="Glyco_hydro_1"/>
    <property type="match status" value="1"/>
</dbReference>
<dbReference type="AlphaFoldDB" id="A0AAW0IRE0"/>
<dbReference type="PANTHER" id="PTHR10353:SF297">
    <property type="entry name" value="VICIANIN HYDROLASE-LIKE"/>
    <property type="match status" value="1"/>
</dbReference>
<comment type="caution">
    <text evidence="4">The sequence shown here is derived from an EMBL/GenBank/DDBJ whole genome shotgun (WGS) entry which is preliminary data.</text>
</comment>
<dbReference type="GO" id="GO:0005975">
    <property type="term" value="P:carbohydrate metabolic process"/>
    <property type="evidence" value="ECO:0007669"/>
    <property type="project" value="InterPro"/>
</dbReference>
<keyword evidence="3" id="KW-0732">Signal</keyword>
<comment type="similarity">
    <text evidence="1 2">Belongs to the glycosyl hydrolase 1 family.</text>
</comment>